<proteinExistence type="predicted"/>
<name>A0A2P8DWK9_9ACTN</name>
<protein>
    <submittedName>
        <fullName evidence="1">Uncharacterized protein</fullName>
    </submittedName>
</protein>
<gene>
    <name evidence="1" type="ORF">CLV30_11389</name>
</gene>
<evidence type="ECO:0000313" key="2">
    <source>
        <dbReference type="Proteomes" id="UP000243528"/>
    </source>
</evidence>
<sequence>MHGKTNEFQTAAYVSTIATTLVGSPCRRPSPALSPRVGTAATVLLEAEHVDPDEIIEDFKTARRREAQ</sequence>
<comment type="caution">
    <text evidence="1">The sequence shown here is derived from an EMBL/GenBank/DDBJ whole genome shotgun (WGS) entry which is preliminary data.</text>
</comment>
<accession>A0A2P8DWK9</accession>
<dbReference type="AlphaFoldDB" id="A0A2P8DWK9"/>
<reference evidence="1 2" key="1">
    <citation type="submission" date="2018-03" db="EMBL/GenBank/DDBJ databases">
        <title>Genomic Encyclopedia of Archaeal and Bacterial Type Strains, Phase II (KMG-II): from individual species to whole genera.</title>
        <authorList>
            <person name="Goeker M."/>
        </authorList>
    </citation>
    <scope>NUCLEOTIDE SEQUENCE [LARGE SCALE GENOMIC DNA]</scope>
    <source>
        <strain evidence="1 2">DSM 45211</strain>
    </source>
</reference>
<dbReference type="EMBL" id="PYGE01000013">
    <property type="protein sequence ID" value="PSL01601.1"/>
    <property type="molecule type" value="Genomic_DNA"/>
</dbReference>
<evidence type="ECO:0000313" key="1">
    <source>
        <dbReference type="EMBL" id="PSL01601.1"/>
    </source>
</evidence>
<organism evidence="1 2">
    <name type="scientific">Haloactinopolyspora alba</name>
    <dbReference type="NCBI Taxonomy" id="648780"/>
    <lineage>
        <taxon>Bacteria</taxon>
        <taxon>Bacillati</taxon>
        <taxon>Actinomycetota</taxon>
        <taxon>Actinomycetes</taxon>
        <taxon>Jiangellales</taxon>
        <taxon>Jiangellaceae</taxon>
        <taxon>Haloactinopolyspora</taxon>
    </lineage>
</organism>
<dbReference type="Proteomes" id="UP000243528">
    <property type="component" value="Unassembled WGS sequence"/>
</dbReference>
<keyword evidence="2" id="KW-1185">Reference proteome</keyword>